<dbReference type="Gene3D" id="3.30.565.10">
    <property type="entry name" value="Histidine kinase-like ATPase, C-terminal domain"/>
    <property type="match status" value="1"/>
</dbReference>
<dbReference type="Pfam" id="PF02518">
    <property type="entry name" value="HATPase_c"/>
    <property type="match status" value="1"/>
</dbReference>
<evidence type="ECO:0000256" key="6">
    <source>
        <dbReference type="ARBA" id="ARBA00022679"/>
    </source>
</evidence>
<evidence type="ECO:0000256" key="7">
    <source>
        <dbReference type="ARBA" id="ARBA00022692"/>
    </source>
</evidence>
<dbReference type="GO" id="GO:0005737">
    <property type="term" value="C:cytoplasm"/>
    <property type="evidence" value="ECO:0007669"/>
    <property type="project" value="UniProtKB-ARBA"/>
</dbReference>
<evidence type="ECO:0000256" key="8">
    <source>
        <dbReference type="ARBA" id="ARBA00022741"/>
    </source>
</evidence>
<dbReference type="FunFam" id="3.40.50.300:FF:000483">
    <property type="entry name" value="Sensor histidine kinase KdpD"/>
    <property type="match status" value="1"/>
</dbReference>
<dbReference type="GO" id="GO:0005524">
    <property type="term" value="F:ATP binding"/>
    <property type="evidence" value="ECO:0007669"/>
    <property type="project" value="UniProtKB-KW"/>
</dbReference>
<dbReference type="InterPro" id="IPR003661">
    <property type="entry name" value="HisK_dim/P_dom"/>
</dbReference>
<proteinExistence type="predicted"/>
<dbReference type="InterPro" id="IPR025201">
    <property type="entry name" value="KdpD_TM"/>
</dbReference>
<dbReference type="Gene3D" id="1.20.120.620">
    <property type="entry name" value="Backbone structure of the membrane domain of e. Coli histidine kinase receptor kdpd"/>
    <property type="match status" value="1"/>
</dbReference>
<dbReference type="Pfam" id="PF00512">
    <property type="entry name" value="HisKA"/>
    <property type="match status" value="1"/>
</dbReference>
<dbReference type="SMART" id="SM00388">
    <property type="entry name" value="HisKA"/>
    <property type="match status" value="1"/>
</dbReference>
<evidence type="ECO:0000256" key="12">
    <source>
        <dbReference type="ARBA" id="ARBA00023012"/>
    </source>
</evidence>
<feature type="transmembrane region" description="Helical" evidence="14">
    <location>
        <begin position="416"/>
        <end position="443"/>
    </location>
</feature>
<keyword evidence="6" id="KW-0808">Transferase</keyword>
<dbReference type="Pfam" id="PF00582">
    <property type="entry name" value="Usp"/>
    <property type="match status" value="1"/>
</dbReference>
<dbReference type="PANTHER" id="PTHR45569:SF1">
    <property type="entry name" value="SENSOR PROTEIN KDPD"/>
    <property type="match status" value="1"/>
</dbReference>
<evidence type="ECO:0000259" key="15">
    <source>
        <dbReference type="PROSITE" id="PS50109"/>
    </source>
</evidence>
<dbReference type="PANTHER" id="PTHR45569">
    <property type="entry name" value="SENSOR PROTEIN KDPD"/>
    <property type="match status" value="1"/>
</dbReference>
<dbReference type="SUPFAM" id="SSF55874">
    <property type="entry name" value="ATPase domain of HSP90 chaperone/DNA topoisomerase II/histidine kinase"/>
    <property type="match status" value="1"/>
</dbReference>
<dbReference type="AlphaFoldDB" id="A0A1H3N0X6"/>
<dbReference type="InterPro" id="IPR052023">
    <property type="entry name" value="Histidine_kinase_KdpD"/>
</dbReference>
<dbReference type="Gene3D" id="3.40.50.620">
    <property type="entry name" value="HUPs"/>
    <property type="match status" value="1"/>
</dbReference>
<comment type="catalytic activity">
    <reaction evidence="1">
        <text>ATP + protein L-histidine = ADP + protein N-phospho-L-histidine.</text>
        <dbReference type="EC" id="2.7.13.3"/>
    </reaction>
</comment>
<dbReference type="CDD" id="cd00082">
    <property type="entry name" value="HisKA"/>
    <property type="match status" value="1"/>
</dbReference>
<dbReference type="InterPro" id="IPR027417">
    <property type="entry name" value="P-loop_NTPase"/>
</dbReference>
<keyword evidence="17" id="KW-1185">Reference proteome</keyword>
<reference evidence="17" key="1">
    <citation type="submission" date="2016-10" db="EMBL/GenBank/DDBJ databases">
        <authorList>
            <person name="Varghese N."/>
            <person name="Submissions S."/>
        </authorList>
    </citation>
    <scope>NUCLEOTIDE SEQUENCE [LARGE SCALE GENOMIC DNA]</scope>
    <source>
        <strain evidence="17">DSM 45422</strain>
    </source>
</reference>
<dbReference type="CDD" id="cd00075">
    <property type="entry name" value="HATPase"/>
    <property type="match status" value="1"/>
</dbReference>
<feature type="transmembrane region" description="Helical" evidence="14">
    <location>
        <begin position="385"/>
        <end position="409"/>
    </location>
</feature>
<dbReference type="InterPro" id="IPR004358">
    <property type="entry name" value="Sig_transdc_His_kin-like_C"/>
</dbReference>
<accession>A0A1H3N0X6</accession>
<dbReference type="EMBL" id="FNOT01000012">
    <property type="protein sequence ID" value="SDY82105.1"/>
    <property type="molecule type" value="Genomic_DNA"/>
</dbReference>
<dbReference type="PROSITE" id="PS50109">
    <property type="entry name" value="HIS_KIN"/>
    <property type="match status" value="1"/>
</dbReference>
<evidence type="ECO:0000256" key="10">
    <source>
        <dbReference type="ARBA" id="ARBA00022840"/>
    </source>
</evidence>
<dbReference type="GO" id="GO:0000155">
    <property type="term" value="F:phosphorelay sensor kinase activity"/>
    <property type="evidence" value="ECO:0007669"/>
    <property type="project" value="InterPro"/>
</dbReference>
<evidence type="ECO:0000256" key="14">
    <source>
        <dbReference type="SAM" id="Phobius"/>
    </source>
</evidence>
<evidence type="ECO:0000256" key="11">
    <source>
        <dbReference type="ARBA" id="ARBA00022989"/>
    </source>
</evidence>
<dbReference type="InterPro" id="IPR038318">
    <property type="entry name" value="KdpD_sf"/>
</dbReference>
<keyword evidence="11 14" id="KW-1133">Transmembrane helix</keyword>
<evidence type="ECO:0000256" key="13">
    <source>
        <dbReference type="ARBA" id="ARBA00023136"/>
    </source>
</evidence>
<keyword evidence="9 16" id="KW-0418">Kinase</keyword>
<evidence type="ECO:0000256" key="1">
    <source>
        <dbReference type="ARBA" id="ARBA00000085"/>
    </source>
</evidence>
<dbReference type="Pfam" id="PF02702">
    <property type="entry name" value="KdpD"/>
    <property type="match status" value="1"/>
</dbReference>
<feature type="transmembrane region" description="Helical" evidence="14">
    <location>
        <begin position="463"/>
        <end position="481"/>
    </location>
</feature>
<dbReference type="Gene3D" id="3.40.50.300">
    <property type="entry name" value="P-loop containing nucleotide triphosphate hydrolases"/>
    <property type="match status" value="1"/>
</dbReference>
<organism evidence="16 17">
    <name type="scientific">Geodermatophilus africanus</name>
    <dbReference type="NCBI Taxonomy" id="1137993"/>
    <lineage>
        <taxon>Bacteria</taxon>
        <taxon>Bacillati</taxon>
        <taxon>Actinomycetota</taxon>
        <taxon>Actinomycetes</taxon>
        <taxon>Geodermatophilales</taxon>
        <taxon>Geodermatophilaceae</taxon>
        <taxon>Geodermatophilus</taxon>
    </lineage>
</organism>
<dbReference type="InterPro" id="IPR036890">
    <property type="entry name" value="HATPase_C_sf"/>
</dbReference>
<dbReference type="SUPFAM" id="SSF52402">
    <property type="entry name" value="Adenine nucleotide alpha hydrolases-like"/>
    <property type="match status" value="1"/>
</dbReference>
<dbReference type="InterPro" id="IPR036097">
    <property type="entry name" value="HisK_dim/P_sf"/>
</dbReference>
<evidence type="ECO:0000256" key="5">
    <source>
        <dbReference type="ARBA" id="ARBA00022553"/>
    </source>
</evidence>
<feature type="domain" description="Histidine kinase" evidence="15">
    <location>
        <begin position="620"/>
        <end position="833"/>
    </location>
</feature>
<keyword evidence="13 14" id="KW-0472">Membrane</keyword>
<protein>
    <recommendedName>
        <fullName evidence="4">histidine kinase</fullName>
        <ecNumber evidence="4">2.7.13.3</ecNumber>
    </recommendedName>
</protein>
<evidence type="ECO:0000256" key="3">
    <source>
        <dbReference type="ARBA" id="ARBA00004236"/>
    </source>
</evidence>
<keyword evidence="5" id="KW-0597">Phosphoprotein</keyword>
<evidence type="ECO:0000256" key="4">
    <source>
        <dbReference type="ARBA" id="ARBA00012438"/>
    </source>
</evidence>
<dbReference type="InterPro" id="IPR003852">
    <property type="entry name" value="Sig_transdc_His_kinase_KdpD_N"/>
</dbReference>
<comment type="subcellular location">
    <subcellularLocation>
        <location evidence="3">Cell membrane</location>
    </subcellularLocation>
    <subcellularLocation>
        <location evidence="2">Membrane</location>
        <topology evidence="2">Multi-pass membrane protein</topology>
    </subcellularLocation>
</comment>
<dbReference type="InterPro" id="IPR003594">
    <property type="entry name" value="HATPase_dom"/>
</dbReference>
<dbReference type="InterPro" id="IPR006016">
    <property type="entry name" value="UspA"/>
</dbReference>
<dbReference type="Pfam" id="PF13493">
    <property type="entry name" value="DUF4118"/>
    <property type="match status" value="1"/>
</dbReference>
<evidence type="ECO:0000256" key="9">
    <source>
        <dbReference type="ARBA" id="ARBA00022777"/>
    </source>
</evidence>
<keyword evidence="12" id="KW-0902">Two-component regulatory system</keyword>
<dbReference type="PRINTS" id="PR00344">
    <property type="entry name" value="BCTRLSENSOR"/>
</dbReference>
<dbReference type="EC" id="2.7.13.3" evidence="4"/>
<evidence type="ECO:0000256" key="2">
    <source>
        <dbReference type="ARBA" id="ARBA00004141"/>
    </source>
</evidence>
<dbReference type="STRING" id="1137993.SAMN05660209_03795"/>
<dbReference type="InterPro" id="IPR014729">
    <property type="entry name" value="Rossmann-like_a/b/a_fold"/>
</dbReference>
<keyword evidence="7 14" id="KW-0812">Transmembrane</keyword>
<evidence type="ECO:0000313" key="16">
    <source>
        <dbReference type="EMBL" id="SDY82105.1"/>
    </source>
</evidence>
<dbReference type="SMART" id="SM00387">
    <property type="entry name" value="HATPase_c"/>
    <property type="match status" value="1"/>
</dbReference>
<dbReference type="Gene3D" id="1.10.287.130">
    <property type="match status" value="1"/>
</dbReference>
<gene>
    <name evidence="16" type="ORF">SAMN05660209_03795</name>
</gene>
<sequence length="848" mass="89357">MDGMPRGILRIYLGAAPGVGKTFAVLGEAHRRLSRGTDVVVGLVETHGRAHTAEQLEGLEVLPRAEVTYRGATLLELDVDAVLARRPEFVVIDELAHTNAPGSRHAKRWEDVEQVLDAGISVLTTVNVQHLESLNDVVEQITGVPQRETVPDAVVRRADQIELVDMSPEALRRRLAHGNVYAAERIDAAMGNYFRIGNLTALRELALLWLADRVDEGLRRYRTEHAIDHVWEARERVVVALTGGPEGETLIRRAARIAARSARGSEIDLLAVHVLAGDGLAGASTTALQRQRQLVEDLGGSFHQVVGDDIPRALLDFARAAGATQLVIGTSRRARLARAVRSGIGAEVVAHSGEIDVHLVTHAAAGGRGLRLPPLTGSVDPRRRWLGLALTAVGIPALTAVCLASSAALSLASVMLVFLLLVVAVALVGGLWPALAAAVVSNLSVNWFFTPPTGRLHVDRVDNLLALVAYLLTAVAVATVVDRSARRAADAARSRAETAMLASLSRSVLAGERGLPTLLEQIREAFGLTSVSMVEGTDGGERTVGSCGDPTPRTTDEVAITDSLVLRLCGRPLSAGDRRVLVAFAEQAAVALQQGRLTAQAAEADRLAAANSMRTALLAAVSHDLRTPLAGIKAASSALRSTDLDLTDADRAELVETVDASADRLAALVDNLLDMSRLQAGAVTPALGPSDLPDVVTRAMSWLDADEQARVHLDWSDDLPPVLADPGFLERIVANLVGNAARHAPRGPITVSGGGVDGRVELRVTDQGPGIPIADRDRVFEAFQRLGDKPSGQGVGLGLAVARGLTEAMGGTLIVEDTPGGGVTMVVSLGPADARSDTVPTPVPASAR</sequence>
<dbReference type="GO" id="GO:0005886">
    <property type="term" value="C:plasma membrane"/>
    <property type="evidence" value="ECO:0007669"/>
    <property type="project" value="UniProtKB-SubCell"/>
</dbReference>
<evidence type="ECO:0000313" key="17">
    <source>
        <dbReference type="Proteomes" id="UP000198921"/>
    </source>
</evidence>
<name>A0A1H3N0X6_9ACTN</name>
<keyword evidence="8" id="KW-0547">Nucleotide-binding</keyword>
<keyword evidence="10" id="KW-0067">ATP-binding</keyword>
<dbReference type="Proteomes" id="UP000198921">
    <property type="component" value="Unassembled WGS sequence"/>
</dbReference>
<dbReference type="InterPro" id="IPR005467">
    <property type="entry name" value="His_kinase_dom"/>
</dbReference>
<dbReference type="SUPFAM" id="SSF47384">
    <property type="entry name" value="Homodimeric domain of signal transducing histidine kinase"/>
    <property type="match status" value="1"/>
</dbReference>